<name>A0A9E7HZ96_9LILI</name>
<dbReference type="SMART" id="SM00156">
    <property type="entry name" value="PP2Ac"/>
    <property type="match status" value="1"/>
</dbReference>
<evidence type="ECO:0000256" key="9">
    <source>
        <dbReference type="ARBA" id="ARBA00023242"/>
    </source>
</evidence>
<evidence type="ECO:0000256" key="6">
    <source>
        <dbReference type="ARBA" id="ARBA00022801"/>
    </source>
</evidence>
<dbReference type="SUPFAM" id="SSF117281">
    <property type="entry name" value="Kelch motif"/>
    <property type="match status" value="1"/>
</dbReference>
<evidence type="ECO:0000256" key="12">
    <source>
        <dbReference type="PIRNR" id="PIRNR036363"/>
    </source>
</evidence>
<dbReference type="AlphaFoldDB" id="A0A9E7HZ96"/>
<dbReference type="GO" id="GO:0004722">
    <property type="term" value="F:protein serine/threonine phosphatase activity"/>
    <property type="evidence" value="ECO:0007669"/>
    <property type="project" value="UniProtKB-UniRule"/>
</dbReference>
<dbReference type="Pfam" id="PF07646">
    <property type="entry name" value="Kelch_2"/>
    <property type="match status" value="1"/>
</dbReference>
<evidence type="ECO:0000256" key="14">
    <source>
        <dbReference type="SAM" id="MobiDB-lite"/>
    </source>
</evidence>
<feature type="compositionally biased region" description="Basic and acidic residues" evidence="14">
    <location>
        <begin position="10"/>
        <end position="24"/>
    </location>
</feature>
<sequence>MEVDASMSTDSDHDPAAENHHDSSGEPSSPPTPAVGQGQPVLVGPRPAPTYRVVNSIIEKKEDGPGCRCGHTLTAVPAVGEEGTPGFIGPRLILFGGATALEGNSAAPPSPAGSAGIRLAGATADVHCYDVLSNRWTRLMPLGEPPSPRAAHVATAVGTMVVIQGGIGPAGLSAEDLHVLDLTQQRPRWHRVVVQGPGPGPRYGHVMALVGQRFLLAIGGNDGKRPLADVWALDTAAKPYEWRKLEPEGEGPPPCMYATASARSDGLLLLCGGRDANSVPLSSAYGLAKHRDGRWEWAMAPGVSPSPRYQHAAVFVNARLHVSGGALGGGRMVDDSSSIAVLDTAAGVWCDTKSVVTSPRTGRYSADAAGGDASVELTRRCRHAAAAVGDLIFIYGGLRGGVLLDDLLAAEDLAAAETTSAASHAAAAAAALNVQSGRMPGRYTYSDERSRQDIPETVPDGEIMVGTPVAPPVNGDMYTDISTENALLQGSRRPSKGVEYLVEASAAEAEAISATLAAAKARQINGEVEQLPDRDRGSEATPSGKPISSMDKVPDPFANNTPPAGVRLHHRAVVVAAETGGALGGMVRQLSIDQFENEGRRVSYGTPESATAARKLLDRQMSINTVPKKVIAHLLKPRGWKPPVQRQFFLDCNEIADLCDSAERIFTGEPSVLQIKAPVKIFGDLHGQFGDLMRLFDEYGAPSTAGDIAYIDYLFLGDYVDRGQHSLETISLLLALKVEHPHNVHLIRGNHEAADINALFGFRIECIERMGERDGIWAWHRFNRLFNWLPLAALIEKKIICMHGGIGRSINHVEQIENLQRPITMEAGSIVLMDLLWSDPTENDSVEGLRPNARGPGLVTFGPDRVMEFCNNNDLQLIVRAHECVMDGFERFAQGHLITLFSATNYCGTANNAGAILVLGRDLVVVPKLIHPLPPAISSPDASPEHHTEDTWMQELNANRPPTPTRGRPQSSNDRGSLAWI</sequence>
<dbReference type="InterPro" id="IPR004843">
    <property type="entry name" value="Calcineurin-like_PHP"/>
</dbReference>
<dbReference type="EC" id="3.1.3.16" evidence="12 13"/>
<dbReference type="Gene3D" id="3.60.21.10">
    <property type="match status" value="1"/>
</dbReference>
<dbReference type="InterPro" id="IPR006186">
    <property type="entry name" value="Ser/Thr-sp_prot-phosphatase"/>
</dbReference>
<dbReference type="PANTHER" id="PTHR46422">
    <property type="entry name" value="SERINE/THREONINE-PROTEIN PHOSPHATASE BSL3"/>
    <property type="match status" value="1"/>
</dbReference>
<comment type="catalytic activity">
    <reaction evidence="11 12 13">
        <text>O-phospho-L-threonyl-[protein] + H2O = L-threonyl-[protein] + phosphate</text>
        <dbReference type="Rhea" id="RHEA:47004"/>
        <dbReference type="Rhea" id="RHEA-COMP:11060"/>
        <dbReference type="Rhea" id="RHEA-COMP:11605"/>
        <dbReference type="ChEBI" id="CHEBI:15377"/>
        <dbReference type="ChEBI" id="CHEBI:30013"/>
        <dbReference type="ChEBI" id="CHEBI:43474"/>
        <dbReference type="ChEBI" id="CHEBI:61977"/>
        <dbReference type="EC" id="3.1.3.16"/>
    </reaction>
</comment>
<dbReference type="InterPro" id="IPR011498">
    <property type="entry name" value="Kelch_2"/>
</dbReference>
<feature type="compositionally biased region" description="Basic and acidic residues" evidence="14">
    <location>
        <begin position="445"/>
        <end position="454"/>
    </location>
</feature>
<comment type="cofactor">
    <cofactor evidence="12">
        <name>Mn(2+)</name>
        <dbReference type="ChEBI" id="CHEBI:29035"/>
    </cofactor>
    <text evidence="12">Binds 2 manganese ions per subunit.</text>
</comment>
<dbReference type="FunFam" id="2.120.10.80:FF:000139">
    <property type="entry name" value="Serine/threonine-protein phosphatase"/>
    <property type="match status" value="1"/>
</dbReference>
<keyword evidence="4 12" id="KW-0479">Metal-binding</keyword>
<evidence type="ECO:0000256" key="7">
    <source>
        <dbReference type="ARBA" id="ARBA00022912"/>
    </source>
</evidence>
<dbReference type="InterPro" id="IPR015915">
    <property type="entry name" value="Kelch-typ_b-propeller"/>
</dbReference>
<evidence type="ECO:0000256" key="10">
    <source>
        <dbReference type="ARBA" id="ARBA00047761"/>
    </source>
</evidence>
<dbReference type="GO" id="GO:0005886">
    <property type="term" value="C:plasma membrane"/>
    <property type="evidence" value="ECO:0007669"/>
    <property type="project" value="UniProtKB-ARBA"/>
</dbReference>
<proteinExistence type="inferred from homology"/>
<feature type="domain" description="Serine/threonine specific protein phosphatases" evidence="15">
    <location>
        <begin position="747"/>
        <end position="752"/>
    </location>
</feature>
<feature type="region of interest" description="Disordered" evidence="14">
    <location>
        <begin position="441"/>
        <end position="465"/>
    </location>
</feature>
<dbReference type="SUPFAM" id="SSF56300">
    <property type="entry name" value="Metallo-dependent phosphatases"/>
    <property type="match status" value="1"/>
</dbReference>
<evidence type="ECO:0000313" key="17">
    <source>
        <dbReference type="Proteomes" id="UP001055439"/>
    </source>
</evidence>
<dbReference type="PANTHER" id="PTHR46422:SF4">
    <property type="entry name" value="SERINE_THREONINE-PROTEIN PHOSPHATASE BSL3"/>
    <property type="match status" value="1"/>
</dbReference>
<dbReference type="FunFam" id="3.60.21.10:FF:000008">
    <property type="entry name" value="Serine/threonine-protein phosphatase"/>
    <property type="match status" value="1"/>
</dbReference>
<dbReference type="Pfam" id="PF24681">
    <property type="entry name" value="Kelch_KLHDC2_KLHL20_DRC7"/>
    <property type="match status" value="1"/>
</dbReference>
<dbReference type="InterPro" id="IPR012391">
    <property type="entry name" value="Ser/Thr_prot_Pase_BSU1"/>
</dbReference>
<dbReference type="Pfam" id="PF00149">
    <property type="entry name" value="Metallophos"/>
    <property type="match status" value="1"/>
</dbReference>
<feature type="region of interest" description="Disordered" evidence="14">
    <location>
        <begin position="956"/>
        <end position="981"/>
    </location>
</feature>
<dbReference type="GO" id="GO:0009742">
    <property type="term" value="P:brassinosteroid mediated signaling pathway"/>
    <property type="evidence" value="ECO:0007669"/>
    <property type="project" value="InterPro"/>
</dbReference>
<evidence type="ECO:0000256" key="4">
    <source>
        <dbReference type="ARBA" id="ARBA00022723"/>
    </source>
</evidence>
<feature type="region of interest" description="Disordered" evidence="14">
    <location>
        <begin position="526"/>
        <end position="564"/>
    </location>
</feature>
<gene>
    <name evidence="16" type="ORF">MUK42_17301</name>
</gene>
<keyword evidence="17" id="KW-1185">Reference proteome</keyword>
<dbReference type="OrthoDB" id="309851at2759"/>
<evidence type="ECO:0000313" key="16">
    <source>
        <dbReference type="EMBL" id="URE39748.1"/>
    </source>
</evidence>
<keyword evidence="6 12" id="KW-0378">Hydrolase</keyword>
<keyword evidence="5" id="KW-0677">Repeat</keyword>
<evidence type="ECO:0000256" key="5">
    <source>
        <dbReference type="ARBA" id="ARBA00022737"/>
    </source>
</evidence>
<dbReference type="PIRSF" id="PIRSF036363">
    <property type="entry name" value="PPP_BSU1"/>
    <property type="match status" value="1"/>
</dbReference>
<keyword evidence="8 12" id="KW-0464">Manganese</keyword>
<dbReference type="Proteomes" id="UP001055439">
    <property type="component" value="Chromosome 8"/>
</dbReference>
<keyword evidence="9 12" id="KW-0539">Nucleus</keyword>
<evidence type="ECO:0000259" key="15">
    <source>
        <dbReference type="PROSITE" id="PS00125"/>
    </source>
</evidence>
<feature type="region of interest" description="Disordered" evidence="14">
    <location>
        <begin position="1"/>
        <end position="48"/>
    </location>
</feature>
<dbReference type="EMBL" id="CP097510">
    <property type="protein sequence ID" value="URE39748.1"/>
    <property type="molecule type" value="Genomic_DNA"/>
</dbReference>
<evidence type="ECO:0000256" key="2">
    <source>
        <dbReference type="ARBA" id="ARBA00005671"/>
    </source>
</evidence>
<comment type="similarity">
    <text evidence="2 12">Belongs to the PPP phosphatase family. BSU subfamily.</text>
</comment>
<keyword evidence="7 12" id="KW-0904">Protein phosphatase</keyword>
<keyword evidence="3" id="KW-0880">Kelch repeat</keyword>
<dbReference type="GO" id="GO:0005634">
    <property type="term" value="C:nucleus"/>
    <property type="evidence" value="ECO:0007669"/>
    <property type="project" value="UniProtKB-SubCell"/>
</dbReference>
<dbReference type="PROSITE" id="PS00125">
    <property type="entry name" value="SER_THR_PHOSPHATASE"/>
    <property type="match status" value="1"/>
</dbReference>
<evidence type="ECO:0000256" key="13">
    <source>
        <dbReference type="RuleBase" id="RU004273"/>
    </source>
</evidence>
<evidence type="ECO:0000256" key="3">
    <source>
        <dbReference type="ARBA" id="ARBA00022441"/>
    </source>
</evidence>
<evidence type="ECO:0000256" key="8">
    <source>
        <dbReference type="ARBA" id="ARBA00023211"/>
    </source>
</evidence>
<organism evidence="16 17">
    <name type="scientific">Musa troglodytarum</name>
    <name type="common">fe'i banana</name>
    <dbReference type="NCBI Taxonomy" id="320322"/>
    <lineage>
        <taxon>Eukaryota</taxon>
        <taxon>Viridiplantae</taxon>
        <taxon>Streptophyta</taxon>
        <taxon>Embryophyta</taxon>
        <taxon>Tracheophyta</taxon>
        <taxon>Spermatophyta</taxon>
        <taxon>Magnoliopsida</taxon>
        <taxon>Liliopsida</taxon>
        <taxon>Zingiberales</taxon>
        <taxon>Musaceae</taxon>
        <taxon>Musa</taxon>
    </lineage>
</organism>
<reference evidence="16" key="1">
    <citation type="submission" date="2022-05" db="EMBL/GenBank/DDBJ databases">
        <title>The Musa troglodytarum L. genome provides insights into the mechanism of non-climacteric behaviour and enrichment of carotenoids.</title>
        <authorList>
            <person name="Wang J."/>
        </authorList>
    </citation>
    <scope>NUCLEOTIDE SEQUENCE</scope>
    <source>
        <tissue evidence="16">Leaf</tissue>
    </source>
</reference>
<accession>A0A9E7HZ96</accession>
<evidence type="ECO:0000256" key="1">
    <source>
        <dbReference type="ARBA" id="ARBA00004123"/>
    </source>
</evidence>
<dbReference type="GO" id="GO:0046872">
    <property type="term" value="F:metal ion binding"/>
    <property type="evidence" value="ECO:0007669"/>
    <property type="project" value="UniProtKB-UniRule"/>
</dbReference>
<dbReference type="Gene3D" id="2.120.10.80">
    <property type="entry name" value="Kelch-type beta propeller"/>
    <property type="match status" value="2"/>
</dbReference>
<comment type="subcellular location">
    <subcellularLocation>
        <location evidence="1 12">Nucleus</location>
    </subcellularLocation>
</comment>
<comment type="catalytic activity">
    <reaction evidence="10">
        <text>O-phospho-L-seryl-[protein] + H2O = L-seryl-[protein] + phosphate</text>
        <dbReference type="Rhea" id="RHEA:20629"/>
        <dbReference type="Rhea" id="RHEA-COMP:9863"/>
        <dbReference type="Rhea" id="RHEA-COMP:11604"/>
        <dbReference type="ChEBI" id="CHEBI:15377"/>
        <dbReference type="ChEBI" id="CHEBI:29999"/>
        <dbReference type="ChEBI" id="CHEBI:43474"/>
        <dbReference type="ChEBI" id="CHEBI:83421"/>
        <dbReference type="EC" id="3.1.3.16"/>
    </reaction>
</comment>
<dbReference type="PRINTS" id="PR00114">
    <property type="entry name" value="STPHPHTASE"/>
</dbReference>
<dbReference type="InterPro" id="IPR029052">
    <property type="entry name" value="Metallo-depent_PP-like"/>
</dbReference>
<dbReference type="FunFam" id="2.120.10.80:FF:000042">
    <property type="entry name" value="Serine/threonine-protein phosphatase"/>
    <property type="match status" value="1"/>
</dbReference>
<dbReference type="InterPro" id="IPR041758">
    <property type="entry name" value="MPP_BSL_C"/>
</dbReference>
<evidence type="ECO:0000256" key="11">
    <source>
        <dbReference type="ARBA" id="ARBA00048336"/>
    </source>
</evidence>
<dbReference type="CDD" id="cd07419">
    <property type="entry name" value="MPP_Bsu1_C"/>
    <property type="match status" value="1"/>
</dbReference>
<protein>
    <recommendedName>
        <fullName evidence="12 13">Serine/threonine-protein phosphatase</fullName>
        <ecNumber evidence="12 13">3.1.3.16</ecNumber>
    </recommendedName>
</protein>